<evidence type="ECO:0000313" key="4">
    <source>
        <dbReference type="Proteomes" id="UP001164746"/>
    </source>
</evidence>
<name>A0ABY7ETW7_MYAAR</name>
<feature type="transmembrane region" description="Helical" evidence="2">
    <location>
        <begin position="82"/>
        <end position="105"/>
    </location>
</feature>
<evidence type="ECO:0000256" key="1">
    <source>
        <dbReference type="SAM" id="MobiDB-lite"/>
    </source>
</evidence>
<dbReference type="Proteomes" id="UP001164746">
    <property type="component" value="Chromosome 8"/>
</dbReference>
<feature type="region of interest" description="Disordered" evidence="1">
    <location>
        <begin position="137"/>
        <end position="172"/>
    </location>
</feature>
<proteinExistence type="predicted"/>
<sequence>MVRYMLELSFFAGAVYYQAMNSGQKVQRLVIQIVKPMIKIHMVSSILVLPISAVGMIFTIMWGLCSKSCSYVGNNDMNYGMAAFLLTLEAVGVVLTLCSLVLCLCSCKQFGIELPEISIPRTSPSIEDNCSEIDLSNETCAPPTAGGKGQPSETKDRNHAIGNGDIPSSTKC</sequence>
<evidence type="ECO:0000313" key="3">
    <source>
        <dbReference type="EMBL" id="WAR12141.1"/>
    </source>
</evidence>
<keyword evidence="2" id="KW-0812">Transmembrane</keyword>
<dbReference type="EMBL" id="CP111019">
    <property type="protein sequence ID" value="WAR12141.1"/>
    <property type="molecule type" value="Genomic_DNA"/>
</dbReference>
<feature type="transmembrane region" description="Helical" evidence="2">
    <location>
        <begin position="42"/>
        <end position="62"/>
    </location>
</feature>
<reference evidence="3" key="1">
    <citation type="submission" date="2022-11" db="EMBL/GenBank/DDBJ databases">
        <title>Centuries of genome instability and evolution in soft-shell clam transmissible cancer (bioRxiv).</title>
        <authorList>
            <person name="Hart S.F.M."/>
            <person name="Yonemitsu M.A."/>
            <person name="Giersch R.M."/>
            <person name="Beal B.F."/>
            <person name="Arriagada G."/>
            <person name="Davis B.W."/>
            <person name="Ostrander E.A."/>
            <person name="Goff S.P."/>
            <person name="Metzger M.J."/>
        </authorList>
    </citation>
    <scope>NUCLEOTIDE SEQUENCE</scope>
    <source>
        <strain evidence="3">MELC-2E11</strain>
        <tissue evidence="3">Siphon/mantle</tissue>
    </source>
</reference>
<organism evidence="3 4">
    <name type="scientific">Mya arenaria</name>
    <name type="common">Soft-shell clam</name>
    <dbReference type="NCBI Taxonomy" id="6604"/>
    <lineage>
        <taxon>Eukaryota</taxon>
        <taxon>Metazoa</taxon>
        <taxon>Spiralia</taxon>
        <taxon>Lophotrochozoa</taxon>
        <taxon>Mollusca</taxon>
        <taxon>Bivalvia</taxon>
        <taxon>Autobranchia</taxon>
        <taxon>Heteroconchia</taxon>
        <taxon>Euheterodonta</taxon>
        <taxon>Imparidentia</taxon>
        <taxon>Neoheterodontei</taxon>
        <taxon>Myida</taxon>
        <taxon>Myoidea</taxon>
        <taxon>Myidae</taxon>
        <taxon>Mya</taxon>
    </lineage>
</organism>
<protein>
    <submittedName>
        <fullName evidence="3">Uncharacterized protein</fullName>
    </submittedName>
</protein>
<gene>
    <name evidence="3" type="ORF">MAR_026321</name>
</gene>
<keyword evidence="4" id="KW-1185">Reference proteome</keyword>
<keyword evidence="2" id="KW-1133">Transmembrane helix</keyword>
<evidence type="ECO:0000256" key="2">
    <source>
        <dbReference type="SAM" id="Phobius"/>
    </source>
</evidence>
<accession>A0ABY7ETW7</accession>
<keyword evidence="2" id="KW-0472">Membrane</keyword>